<dbReference type="PANTHER" id="PTHR10887">
    <property type="entry name" value="DNA2/NAM7 HELICASE FAMILY"/>
    <property type="match status" value="1"/>
</dbReference>
<dbReference type="SUPFAM" id="SSF52540">
    <property type="entry name" value="P-loop containing nucleoside triphosphate hydrolases"/>
    <property type="match status" value="1"/>
</dbReference>
<feature type="domain" description="DNA2/NAM7 helicase-like C-terminal" evidence="9">
    <location>
        <begin position="795"/>
        <end position="981"/>
    </location>
</feature>
<dbReference type="EMBL" id="JAEPRD010000011">
    <property type="protein sequence ID" value="KAG2210486.1"/>
    <property type="molecule type" value="Genomic_DNA"/>
</dbReference>
<dbReference type="Gene3D" id="3.40.50.300">
    <property type="entry name" value="P-loop containing nucleotide triphosphate hydrolases"/>
    <property type="match status" value="2"/>
</dbReference>
<dbReference type="Pfam" id="PF10382">
    <property type="entry name" value="ZGRF1-like_N"/>
    <property type="match status" value="2"/>
</dbReference>
<comment type="similarity">
    <text evidence="1">Belongs to the DNA2/NAM7 helicase family.</text>
</comment>
<dbReference type="FunFam" id="3.40.50.300:FF:000326">
    <property type="entry name" value="P-loop containing nucleoside triphosphate hydrolase"/>
    <property type="match status" value="1"/>
</dbReference>
<evidence type="ECO:0000256" key="3">
    <source>
        <dbReference type="ARBA" id="ARBA00022801"/>
    </source>
</evidence>
<dbReference type="InterPro" id="IPR027417">
    <property type="entry name" value="P-loop_NTPase"/>
</dbReference>
<dbReference type="GO" id="GO:0005694">
    <property type="term" value="C:chromosome"/>
    <property type="evidence" value="ECO:0007669"/>
    <property type="project" value="UniProtKB-ARBA"/>
</dbReference>
<dbReference type="InterPro" id="IPR041679">
    <property type="entry name" value="DNA2/NAM7-like_C"/>
</dbReference>
<organism evidence="10 11">
    <name type="scientific">Mucor saturninus</name>
    <dbReference type="NCBI Taxonomy" id="64648"/>
    <lineage>
        <taxon>Eukaryota</taxon>
        <taxon>Fungi</taxon>
        <taxon>Fungi incertae sedis</taxon>
        <taxon>Mucoromycota</taxon>
        <taxon>Mucoromycotina</taxon>
        <taxon>Mucoromycetes</taxon>
        <taxon>Mucorales</taxon>
        <taxon>Mucorineae</taxon>
        <taxon>Mucoraceae</taxon>
        <taxon>Mucor</taxon>
    </lineage>
</organism>
<evidence type="ECO:0000256" key="6">
    <source>
        <dbReference type="SAM" id="MobiDB-lite"/>
    </source>
</evidence>
<evidence type="ECO:0000259" key="8">
    <source>
        <dbReference type="Pfam" id="PF13086"/>
    </source>
</evidence>
<comment type="caution">
    <text evidence="10">The sequence shown here is derived from an EMBL/GenBank/DDBJ whole genome shotgun (WGS) entry which is preliminary data.</text>
</comment>
<dbReference type="InterPro" id="IPR041677">
    <property type="entry name" value="DNA2/NAM7_AAA_11"/>
</dbReference>
<evidence type="ECO:0000256" key="2">
    <source>
        <dbReference type="ARBA" id="ARBA00022741"/>
    </source>
</evidence>
<feature type="region of interest" description="Disordered" evidence="6">
    <location>
        <begin position="141"/>
        <end position="172"/>
    </location>
</feature>
<evidence type="ECO:0000313" key="11">
    <source>
        <dbReference type="Proteomes" id="UP000603453"/>
    </source>
</evidence>
<feature type="domain" description="DNA2/NAM7 helicase helicase" evidence="8">
    <location>
        <begin position="686"/>
        <end position="785"/>
    </location>
</feature>
<dbReference type="CDD" id="cd18808">
    <property type="entry name" value="SF1_C_Upf1"/>
    <property type="match status" value="1"/>
</dbReference>
<feature type="region of interest" description="Disordered" evidence="6">
    <location>
        <begin position="197"/>
        <end position="253"/>
    </location>
</feature>
<dbReference type="OrthoDB" id="6513042at2759"/>
<feature type="compositionally biased region" description="Low complexity" evidence="6">
    <location>
        <begin position="141"/>
        <end position="154"/>
    </location>
</feature>
<evidence type="ECO:0000256" key="5">
    <source>
        <dbReference type="ARBA" id="ARBA00022840"/>
    </source>
</evidence>
<dbReference type="GO" id="GO:0004386">
    <property type="term" value="F:helicase activity"/>
    <property type="evidence" value="ECO:0007669"/>
    <property type="project" value="UniProtKB-KW"/>
</dbReference>
<sequence length="1009" mass="113418">MSETITKFTVLFTAQKQKKNKTWQDGLFIIHCRPTFFSNIASFPTTGYMKYFSFNKKLSLFDEKGYKIDQKFYKAGLPAVGDELVFDGHLVTLEALESIEPSTTSTLRPYHQPPPHQAHGPIVLVRQPVPSVVESPEPIITTRTHLPPTTTTTIPKKRAPFGLSKRTSSTLHQSTHAEAYNLSASTINLRTESPSIPQMAVPQESPPVTATIPSRMQESNVPNKRSRVGLSKHTTSSLHASARIEPSAMEVDSVPPNIAEQNNISTTRPQGSFTPASRVVVPVENSESSSSTNGQMEQRSLASEGNHGSVVALQFPNSRKILHILKSKKHPKRSKVVPTKFATCLLYKDAFKKIIYEHLDILMIQYAAYFYPTLDKFGKGKSGADLERIMRSRGIGFYALCELKEDQRHDSDKRVKLVMKQNREVYTKYNKEDLWVISRVPTFESSQTFLAKSTYFGPFSDGTLDLDCLSPRDVRVATGMANQRVYALRTVSASTELMMLETLEEKVDRLPLLPYILNTGGKKKKDPLPVMDCIIIKREDGIDVERKLCETVALHHLNEDQERVLRNVAKSVIVAPGWNDVPEHPIVLVHGVYGSGKSFLAAVMIMFIQDIVDTVNEKREPEGAIQFRILVSSMTNVAVDRILQTLLKLGYDHFIRIGSLKKIAKNLLPFTSKARLNSNDELKELEQMLEDPQNSEQDIENISVAMQRFRKEQGISHIQSTQVVGTTFMSSVFEVFNNVKFPLVLVDESSQLMEPLTMVPLARFSCHRFIMIGDPLQLPPTLTSQAEEGKLGKGLDKTLFDRLVEMGHESYMLRTQYRCHPRISNISNKLFYDRRLINGVSVQDRAPLIEGLPTLLFVDIGGTEQRSMRTKSFWNDTEVAVASHIIQSLIQLGVSATDLGCISLFKEQVDKLSEFLTSSATDSNACKSVQISTVDAFQGGEKDVIILSTVRTSENQFMENQPRINVALTRAKRHLIILGNRSLFSMNELWSQVLWECQGKLRYICVTEG</sequence>
<evidence type="ECO:0000259" key="9">
    <source>
        <dbReference type="Pfam" id="PF13087"/>
    </source>
</evidence>
<accession>A0A8H7V543</accession>
<dbReference type="GO" id="GO:0005524">
    <property type="term" value="F:ATP binding"/>
    <property type="evidence" value="ECO:0007669"/>
    <property type="project" value="UniProtKB-KW"/>
</dbReference>
<keyword evidence="11" id="KW-1185">Reference proteome</keyword>
<dbReference type="InterPro" id="IPR045055">
    <property type="entry name" value="DNA2/NAM7-like"/>
</dbReference>
<dbReference type="AlphaFoldDB" id="A0A8H7V543"/>
<dbReference type="Pfam" id="PF13086">
    <property type="entry name" value="AAA_11"/>
    <property type="match status" value="1"/>
</dbReference>
<protein>
    <submittedName>
        <fullName evidence="10">Uncharacterized protein</fullName>
    </submittedName>
</protein>
<feature type="domain" description="5'-3' DNA helicase ZGRF1-like N-terminal" evidence="7">
    <location>
        <begin position="47"/>
        <end position="98"/>
    </location>
</feature>
<keyword evidence="2" id="KW-0547">Nucleotide-binding</keyword>
<keyword evidence="5" id="KW-0067">ATP-binding</keyword>
<name>A0A8H7V543_9FUNG</name>
<feature type="region of interest" description="Disordered" evidence="6">
    <location>
        <begin position="282"/>
        <end position="303"/>
    </location>
</feature>
<feature type="compositionally biased region" description="Polar residues" evidence="6">
    <location>
        <begin position="206"/>
        <end position="223"/>
    </location>
</feature>
<dbReference type="PANTHER" id="PTHR10887:SF495">
    <property type="entry name" value="HELICASE SENATAXIN ISOFORM X1-RELATED"/>
    <property type="match status" value="1"/>
</dbReference>
<dbReference type="InterPro" id="IPR047187">
    <property type="entry name" value="SF1_C_Upf1"/>
</dbReference>
<evidence type="ECO:0000256" key="4">
    <source>
        <dbReference type="ARBA" id="ARBA00022806"/>
    </source>
</evidence>
<proteinExistence type="inferred from homology"/>
<feature type="compositionally biased region" description="Low complexity" evidence="6">
    <location>
        <begin position="282"/>
        <end position="291"/>
    </location>
</feature>
<evidence type="ECO:0000259" key="7">
    <source>
        <dbReference type="Pfam" id="PF10382"/>
    </source>
</evidence>
<dbReference type="Proteomes" id="UP000603453">
    <property type="component" value="Unassembled WGS sequence"/>
</dbReference>
<reference evidence="10" key="1">
    <citation type="submission" date="2020-12" db="EMBL/GenBank/DDBJ databases">
        <title>Metabolic potential, ecology and presence of endohyphal bacteria is reflected in genomic diversity of Mucoromycotina.</title>
        <authorList>
            <person name="Muszewska A."/>
            <person name="Okrasinska A."/>
            <person name="Steczkiewicz K."/>
            <person name="Drgas O."/>
            <person name="Orlowska M."/>
            <person name="Perlinska-Lenart U."/>
            <person name="Aleksandrzak-Piekarczyk T."/>
            <person name="Szatraj K."/>
            <person name="Zielenkiewicz U."/>
            <person name="Pilsyk S."/>
            <person name="Malc E."/>
            <person name="Mieczkowski P."/>
            <person name="Kruszewska J.S."/>
            <person name="Biernat P."/>
            <person name="Pawlowska J."/>
        </authorList>
    </citation>
    <scope>NUCLEOTIDE SEQUENCE</scope>
    <source>
        <strain evidence="10">WA0000017839</strain>
    </source>
</reference>
<dbReference type="InterPro" id="IPR018838">
    <property type="entry name" value="ZGRF1-like_N"/>
</dbReference>
<keyword evidence="3" id="KW-0378">Hydrolase</keyword>
<dbReference type="GO" id="GO:0016787">
    <property type="term" value="F:hydrolase activity"/>
    <property type="evidence" value="ECO:0007669"/>
    <property type="project" value="UniProtKB-KW"/>
</dbReference>
<dbReference type="Pfam" id="PF13087">
    <property type="entry name" value="AAA_12"/>
    <property type="match status" value="1"/>
</dbReference>
<feature type="domain" description="5'-3' DNA helicase ZGRF1-like N-terminal" evidence="7">
    <location>
        <begin position="5"/>
        <end position="28"/>
    </location>
</feature>
<feature type="compositionally biased region" description="Polar residues" evidence="6">
    <location>
        <begin position="292"/>
        <end position="303"/>
    </location>
</feature>
<keyword evidence="4" id="KW-0347">Helicase</keyword>
<evidence type="ECO:0000313" key="10">
    <source>
        <dbReference type="EMBL" id="KAG2210486.1"/>
    </source>
</evidence>
<evidence type="ECO:0000256" key="1">
    <source>
        <dbReference type="ARBA" id="ARBA00007913"/>
    </source>
</evidence>
<gene>
    <name evidence="10" type="ORF">INT47_002428</name>
</gene>